<accession>A0A0F9U0F0</accession>
<evidence type="ECO:0000313" key="1">
    <source>
        <dbReference type="EMBL" id="KKN54801.1"/>
    </source>
</evidence>
<reference evidence="1" key="1">
    <citation type="journal article" date="2015" name="Nature">
        <title>Complex archaea that bridge the gap between prokaryotes and eukaryotes.</title>
        <authorList>
            <person name="Spang A."/>
            <person name="Saw J.H."/>
            <person name="Jorgensen S.L."/>
            <person name="Zaremba-Niedzwiedzka K."/>
            <person name="Martijn J."/>
            <person name="Lind A.E."/>
            <person name="van Eijk R."/>
            <person name="Schleper C."/>
            <person name="Guy L."/>
            <person name="Ettema T.J."/>
        </authorList>
    </citation>
    <scope>NUCLEOTIDE SEQUENCE</scope>
</reference>
<name>A0A0F9U0F0_9ZZZZ</name>
<gene>
    <name evidence="1" type="ORF">LCGC14_0588550</name>
</gene>
<sequence length="54" mass="6561">MDAFEEWLKPRNVLYDIRAEAGWRAALKFLYDKLSYSEEHEELKDLIEKELDSR</sequence>
<dbReference type="EMBL" id="LAZR01000911">
    <property type="protein sequence ID" value="KKN54801.1"/>
    <property type="molecule type" value="Genomic_DNA"/>
</dbReference>
<proteinExistence type="predicted"/>
<comment type="caution">
    <text evidence="1">The sequence shown here is derived from an EMBL/GenBank/DDBJ whole genome shotgun (WGS) entry which is preliminary data.</text>
</comment>
<dbReference type="AlphaFoldDB" id="A0A0F9U0F0"/>
<organism evidence="1">
    <name type="scientific">marine sediment metagenome</name>
    <dbReference type="NCBI Taxonomy" id="412755"/>
    <lineage>
        <taxon>unclassified sequences</taxon>
        <taxon>metagenomes</taxon>
        <taxon>ecological metagenomes</taxon>
    </lineage>
</organism>
<protein>
    <submittedName>
        <fullName evidence="1">Uncharacterized protein</fullName>
    </submittedName>
</protein>